<reference evidence="8 9" key="1">
    <citation type="journal article" date="2018" name="Nat. Ecol. Evol.">
        <title>Genomic signatures of mitonuclear coevolution across populations of Tigriopus californicus.</title>
        <authorList>
            <person name="Barreto F.S."/>
            <person name="Watson E.T."/>
            <person name="Lima T.G."/>
            <person name="Willett C.S."/>
            <person name="Edmands S."/>
            <person name="Li W."/>
            <person name="Burton R.S."/>
        </authorList>
    </citation>
    <scope>NUCLEOTIDE SEQUENCE [LARGE SCALE GENOMIC DNA]</scope>
    <source>
        <strain evidence="8 9">San Diego</strain>
    </source>
</reference>
<dbReference type="SMART" id="SM00389">
    <property type="entry name" value="HOX"/>
    <property type="match status" value="1"/>
</dbReference>
<gene>
    <name evidence="8" type="ORF">TCAL_16752</name>
</gene>
<feature type="domain" description="Homeobox" evidence="7">
    <location>
        <begin position="1"/>
        <end position="59"/>
    </location>
</feature>
<evidence type="ECO:0000256" key="1">
    <source>
        <dbReference type="ARBA" id="ARBA00004123"/>
    </source>
</evidence>
<evidence type="ECO:0000256" key="2">
    <source>
        <dbReference type="ARBA" id="ARBA00023125"/>
    </source>
</evidence>
<dbReference type="Proteomes" id="UP000318571">
    <property type="component" value="Chromosome 12"/>
</dbReference>
<feature type="DNA-binding region" description="Homeobox" evidence="5">
    <location>
        <begin position="3"/>
        <end position="60"/>
    </location>
</feature>
<evidence type="ECO:0000259" key="7">
    <source>
        <dbReference type="PROSITE" id="PS50071"/>
    </source>
</evidence>
<dbReference type="InterPro" id="IPR017970">
    <property type="entry name" value="Homeobox_CS"/>
</dbReference>
<evidence type="ECO:0000256" key="4">
    <source>
        <dbReference type="ARBA" id="ARBA00023242"/>
    </source>
</evidence>
<dbReference type="CDD" id="cd00086">
    <property type="entry name" value="homeodomain"/>
    <property type="match status" value="1"/>
</dbReference>
<dbReference type="InterPro" id="IPR020479">
    <property type="entry name" value="HD_metazoa"/>
</dbReference>
<evidence type="ECO:0000313" key="9">
    <source>
        <dbReference type="Proteomes" id="UP000318571"/>
    </source>
</evidence>
<comment type="caution">
    <text evidence="8">The sequence shown here is derived from an EMBL/GenBank/DDBJ whole genome shotgun (WGS) entry which is preliminary data.</text>
</comment>
<evidence type="ECO:0000256" key="3">
    <source>
        <dbReference type="ARBA" id="ARBA00023155"/>
    </source>
</evidence>
<dbReference type="GO" id="GO:0000981">
    <property type="term" value="F:DNA-binding transcription factor activity, RNA polymerase II-specific"/>
    <property type="evidence" value="ECO:0007669"/>
    <property type="project" value="InterPro"/>
</dbReference>
<protein>
    <recommendedName>
        <fullName evidence="7">Homeobox domain-containing protein</fullName>
    </recommendedName>
</protein>
<dbReference type="Gene3D" id="1.10.10.60">
    <property type="entry name" value="Homeodomain-like"/>
    <property type="match status" value="1"/>
</dbReference>
<keyword evidence="2 5" id="KW-0238">DNA-binding</keyword>
<dbReference type="GO" id="GO:0005634">
    <property type="term" value="C:nucleus"/>
    <property type="evidence" value="ECO:0007669"/>
    <property type="project" value="UniProtKB-SubCell"/>
</dbReference>
<dbReference type="PRINTS" id="PR00024">
    <property type="entry name" value="HOMEOBOX"/>
</dbReference>
<sequence length="157" mass="18855">MARIRASFNQEQLYQLEQRFNVQRYLTGNERHELATSLGLTDTQVKIWFQNRRYKSRRAVPWMLFSYPRTISFRPIVLQTWNEVHPLKELYLRSKLHELHRQYRSRLLGPAIIFGPKTFHQKKCQTQGVAGSHENVHQDDLTTRQNHNVHFETLLLE</sequence>
<name>A0A553PTX4_TIGCA</name>
<dbReference type="Pfam" id="PF00046">
    <property type="entry name" value="Homeodomain"/>
    <property type="match status" value="1"/>
</dbReference>
<dbReference type="InterPro" id="IPR001356">
    <property type="entry name" value="HD"/>
</dbReference>
<dbReference type="AlphaFoldDB" id="A0A553PTX4"/>
<dbReference type="SUPFAM" id="SSF46689">
    <property type="entry name" value="Homeodomain-like"/>
    <property type="match status" value="1"/>
</dbReference>
<proteinExistence type="predicted"/>
<evidence type="ECO:0000256" key="6">
    <source>
        <dbReference type="RuleBase" id="RU000682"/>
    </source>
</evidence>
<accession>A0A553PTX4</accession>
<dbReference type="PRINTS" id="PR00031">
    <property type="entry name" value="HTHREPRESSR"/>
</dbReference>
<dbReference type="PANTHER" id="PTHR24340">
    <property type="entry name" value="HOMEOBOX PROTEIN NKX"/>
    <property type="match status" value="1"/>
</dbReference>
<dbReference type="STRING" id="6832.A0A553PTX4"/>
<dbReference type="PROSITE" id="PS00027">
    <property type="entry name" value="HOMEOBOX_1"/>
    <property type="match status" value="1"/>
</dbReference>
<dbReference type="GO" id="GO:0030154">
    <property type="term" value="P:cell differentiation"/>
    <property type="evidence" value="ECO:0007669"/>
    <property type="project" value="TreeGrafter"/>
</dbReference>
<comment type="subcellular location">
    <subcellularLocation>
        <location evidence="1 5 6">Nucleus</location>
    </subcellularLocation>
</comment>
<dbReference type="PROSITE" id="PS50071">
    <property type="entry name" value="HOMEOBOX_2"/>
    <property type="match status" value="1"/>
</dbReference>
<organism evidence="8 9">
    <name type="scientific">Tigriopus californicus</name>
    <name type="common">Marine copepod</name>
    <dbReference type="NCBI Taxonomy" id="6832"/>
    <lineage>
        <taxon>Eukaryota</taxon>
        <taxon>Metazoa</taxon>
        <taxon>Ecdysozoa</taxon>
        <taxon>Arthropoda</taxon>
        <taxon>Crustacea</taxon>
        <taxon>Multicrustacea</taxon>
        <taxon>Hexanauplia</taxon>
        <taxon>Copepoda</taxon>
        <taxon>Harpacticoida</taxon>
        <taxon>Harpacticidae</taxon>
        <taxon>Tigriopus</taxon>
    </lineage>
</organism>
<dbReference type="InterPro" id="IPR009057">
    <property type="entry name" value="Homeodomain-like_sf"/>
</dbReference>
<dbReference type="GO" id="GO:0000978">
    <property type="term" value="F:RNA polymerase II cis-regulatory region sequence-specific DNA binding"/>
    <property type="evidence" value="ECO:0007669"/>
    <property type="project" value="TreeGrafter"/>
</dbReference>
<keyword evidence="4 5" id="KW-0539">Nucleus</keyword>
<evidence type="ECO:0000313" key="8">
    <source>
        <dbReference type="EMBL" id="TRY81114.1"/>
    </source>
</evidence>
<keyword evidence="9" id="KW-1185">Reference proteome</keyword>
<keyword evidence="3 5" id="KW-0371">Homeobox</keyword>
<evidence type="ECO:0000256" key="5">
    <source>
        <dbReference type="PROSITE-ProRule" id="PRU00108"/>
    </source>
</evidence>
<dbReference type="InterPro" id="IPR000047">
    <property type="entry name" value="HTH_motif"/>
</dbReference>
<dbReference type="EMBL" id="VCGU01000001">
    <property type="protein sequence ID" value="TRY81114.1"/>
    <property type="molecule type" value="Genomic_DNA"/>
</dbReference>
<dbReference type="InterPro" id="IPR050394">
    <property type="entry name" value="Homeobox_NK-like"/>
</dbReference>